<evidence type="ECO:0000259" key="3">
    <source>
        <dbReference type="PROSITE" id="PS50158"/>
    </source>
</evidence>
<feature type="compositionally biased region" description="Pro residues" evidence="2">
    <location>
        <begin position="274"/>
        <end position="284"/>
    </location>
</feature>
<dbReference type="EMBL" id="OW152828">
    <property type="protein sequence ID" value="CAH2045798.1"/>
    <property type="molecule type" value="Genomic_DNA"/>
</dbReference>
<dbReference type="PANTHER" id="PTHR33198:SF19">
    <property type="entry name" value="CCHC-TYPE DOMAIN-CONTAINING PROTEIN"/>
    <property type="match status" value="1"/>
</dbReference>
<dbReference type="InterPro" id="IPR001878">
    <property type="entry name" value="Znf_CCHC"/>
</dbReference>
<dbReference type="Gene3D" id="4.10.60.10">
    <property type="entry name" value="Zinc finger, CCHC-type"/>
    <property type="match status" value="1"/>
</dbReference>
<keyword evidence="1" id="KW-0479">Metal-binding</keyword>
<dbReference type="PROSITE" id="PS50158">
    <property type="entry name" value="ZF_CCHC"/>
    <property type="match status" value="1"/>
</dbReference>
<dbReference type="InterPro" id="IPR036875">
    <property type="entry name" value="Znf_CCHC_sf"/>
</dbReference>
<evidence type="ECO:0000313" key="4">
    <source>
        <dbReference type="EMBL" id="CAH2045798.1"/>
    </source>
</evidence>
<reference evidence="4" key="1">
    <citation type="submission" date="2022-03" db="EMBL/GenBank/DDBJ databases">
        <authorList>
            <person name="Martin H S."/>
        </authorList>
    </citation>
    <scope>NUCLEOTIDE SEQUENCE</scope>
</reference>
<dbReference type="SMART" id="SM00343">
    <property type="entry name" value="ZnF_C2HC"/>
    <property type="match status" value="2"/>
</dbReference>
<gene>
    <name evidence="4" type="ORF">IPOD504_LOCUS5232</name>
</gene>
<evidence type="ECO:0000313" key="5">
    <source>
        <dbReference type="Proteomes" id="UP000837857"/>
    </source>
</evidence>
<feature type="domain" description="CCHC-type" evidence="3">
    <location>
        <begin position="211"/>
        <end position="225"/>
    </location>
</feature>
<protein>
    <recommendedName>
        <fullName evidence="3">CCHC-type domain-containing protein</fullName>
    </recommendedName>
</protein>
<feature type="non-terminal residue" evidence="4">
    <location>
        <position position="1"/>
    </location>
</feature>
<sequence length="294" mass="32699">MIIKPRPRIMPADFSNRYDLGTFKKRDSFLAYAFTSPPELELLSYASLVQLLDSHFKPKQCSFVDKANFYGANRGSGESLGEWAARLRGLASYCDFGTALETNLRDRFVLGLGPGPERDKLFEQNPSTLTLTRAIELAEQAACAKQAMGMMCNSEAIPFKEEPVYRVRDQRQPGRVSGARRADGGYSASSRCAVCGMQNHQSEKCRYKSYKCQKCGKKGHLKKVCNKPKNQCLYLVNSHTESDQKEESDCGECQNFNLRIVYDVRKRADGAATGPPPHTGPPPLARGSAYISTI</sequence>
<name>A0ABN8I465_9NEOP</name>
<accession>A0ABN8I465</accession>
<dbReference type="SUPFAM" id="SSF57756">
    <property type="entry name" value="Retrovirus zinc finger-like domains"/>
    <property type="match status" value="1"/>
</dbReference>
<dbReference type="Proteomes" id="UP000837857">
    <property type="component" value="Chromosome 16"/>
</dbReference>
<organism evidence="4 5">
    <name type="scientific">Iphiclides podalirius</name>
    <name type="common">scarce swallowtail</name>
    <dbReference type="NCBI Taxonomy" id="110791"/>
    <lineage>
        <taxon>Eukaryota</taxon>
        <taxon>Metazoa</taxon>
        <taxon>Ecdysozoa</taxon>
        <taxon>Arthropoda</taxon>
        <taxon>Hexapoda</taxon>
        <taxon>Insecta</taxon>
        <taxon>Pterygota</taxon>
        <taxon>Neoptera</taxon>
        <taxon>Endopterygota</taxon>
        <taxon>Lepidoptera</taxon>
        <taxon>Glossata</taxon>
        <taxon>Ditrysia</taxon>
        <taxon>Papilionoidea</taxon>
        <taxon>Papilionidae</taxon>
        <taxon>Papilioninae</taxon>
        <taxon>Iphiclides</taxon>
    </lineage>
</organism>
<evidence type="ECO:0000256" key="1">
    <source>
        <dbReference type="PROSITE-ProRule" id="PRU00047"/>
    </source>
</evidence>
<feature type="region of interest" description="Disordered" evidence="2">
    <location>
        <begin position="269"/>
        <end position="294"/>
    </location>
</feature>
<keyword evidence="1" id="KW-0862">Zinc</keyword>
<proteinExistence type="predicted"/>
<keyword evidence="5" id="KW-1185">Reference proteome</keyword>
<dbReference type="PANTHER" id="PTHR33198">
    <property type="entry name" value="ANK_REP_REGION DOMAIN-CONTAINING PROTEIN-RELATED"/>
    <property type="match status" value="1"/>
</dbReference>
<keyword evidence="1" id="KW-0863">Zinc-finger</keyword>
<evidence type="ECO:0000256" key="2">
    <source>
        <dbReference type="SAM" id="MobiDB-lite"/>
    </source>
</evidence>